<dbReference type="EMBL" id="QLUW01000004">
    <property type="protein sequence ID" value="RAP74376.1"/>
    <property type="molecule type" value="Genomic_DNA"/>
</dbReference>
<feature type="transmembrane region" description="Helical" evidence="1">
    <location>
        <begin position="12"/>
        <end position="33"/>
    </location>
</feature>
<evidence type="ECO:0000313" key="3">
    <source>
        <dbReference type="Proteomes" id="UP000249260"/>
    </source>
</evidence>
<keyword evidence="1" id="KW-1133">Transmembrane helix</keyword>
<evidence type="ECO:0000313" key="2">
    <source>
        <dbReference type="EMBL" id="RAP74376.1"/>
    </source>
</evidence>
<name>A0A328U394_9BACL</name>
<accession>A0A328U394</accession>
<gene>
    <name evidence="2" type="ORF">DL346_20050</name>
</gene>
<keyword evidence="3" id="KW-1185">Reference proteome</keyword>
<keyword evidence="1" id="KW-0812">Transmembrane</keyword>
<feature type="transmembrane region" description="Helical" evidence="1">
    <location>
        <begin position="45"/>
        <end position="63"/>
    </location>
</feature>
<dbReference type="OrthoDB" id="8670884at2"/>
<proteinExistence type="predicted"/>
<organism evidence="2 3">
    <name type="scientific">Paenibacillus montanisoli</name>
    <dbReference type="NCBI Taxonomy" id="2081970"/>
    <lineage>
        <taxon>Bacteria</taxon>
        <taxon>Bacillati</taxon>
        <taxon>Bacillota</taxon>
        <taxon>Bacilli</taxon>
        <taxon>Bacillales</taxon>
        <taxon>Paenibacillaceae</taxon>
        <taxon>Paenibacillus</taxon>
    </lineage>
</organism>
<keyword evidence="1" id="KW-0472">Membrane</keyword>
<comment type="caution">
    <text evidence="2">The sequence shown here is derived from an EMBL/GenBank/DDBJ whole genome shotgun (WGS) entry which is preliminary data.</text>
</comment>
<evidence type="ECO:0000256" key="1">
    <source>
        <dbReference type="SAM" id="Phobius"/>
    </source>
</evidence>
<protein>
    <submittedName>
        <fullName evidence="2">Uncharacterized protein</fullName>
    </submittedName>
</protein>
<dbReference type="AlphaFoldDB" id="A0A328U394"/>
<sequence length="175" mass="20020">MTIVKNILRTPLFIIIKMAAVYIVGKYCIFAFNDKPFIWSDELTLTGWWTFILYLIYVIAAVIPPDGMDSSPLFIHAEVIKTINKKRFDFGDKIKEARGLYHSIPKFIDDVFYYEHKPISNPLEVIQKAEAFILVLNALNTGSADQLIAKLEHIIEEAEYMLENDCTTLIIKASA</sequence>
<reference evidence="2 3" key="1">
    <citation type="submission" date="2018-06" db="EMBL/GenBank/DDBJ databases">
        <title>Paenibacillus montanisoli sp. nov., isolated from mountain area soil.</title>
        <authorList>
            <person name="Wu M."/>
        </authorList>
    </citation>
    <scope>NUCLEOTIDE SEQUENCE [LARGE SCALE GENOMIC DNA]</scope>
    <source>
        <strain evidence="2 3">RA17</strain>
    </source>
</reference>
<dbReference type="Proteomes" id="UP000249260">
    <property type="component" value="Unassembled WGS sequence"/>
</dbReference>
<dbReference type="RefSeq" id="WP_112884165.1">
    <property type="nucleotide sequence ID" value="NZ_QLUW01000004.1"/>
</dbReference>